<dbReference type="SUPFAM" id="SSF52540">
    <property type="entry name" value="P-loop containing nucleoside triphosphate hydrolases"/>
    <property type="match status" value="1"/>
</dbReference>
<feature type="domain" description="Orc1-like AAA ATPase" evidence="2">
    <location>
        <begin position="2"/>
        <end position="127"/>
    </location>
</feature>
<dbReference type="Gene3D" id="3.40.50.300">
    <property type="entry name" value="P-loop containing nucleotide triphosphate hydrolases"/>
    <property type="match status" value="1"/>
</dbReference>
<dbReference type="PANTHER" id="PTHR47691">
    <property type="entry name" value="REGULATOR-RELATED"/>
    <property type="match status" value="1"/>
</dbReference>
<name>A0ABV3D4P2_STREX</name>
<protein>
    <submittedName>
        <fullName evidence="3">AAA family ATPase</fullName>
    </submittedName>
</protein>
<accession>A0ABV3D4P2</accession>
<dbReference type="PANTHER" id="PTHR47691:SF3">
    <property type="entry name" value="HTH-TYPE TRANSCRIPTIONAL REGULATOR RV0890C-RELATED"/>
    <property type="match status" value="1"/>
</dbReference>
<dbReference type="PRINTS" id="PR00364">
    <property type="entry name" value="DISEASERSIST"/>
</dbReference>
<feature type="region of interest" description="Disordered" evidence="1">
    <location>
        <begin position="628"/>
        <end position="665"/>
    </location>
</feature>
<organism evidence="3 4">
    <name type="scientific">Streptomyces exfoliatus</name>
    <name type="common">Streptomyces hydrogenans</name>
    <dbReference type="NCBI Taxonomy" id="1905"/>
    <lineage>
        <taxon>Bacteria</taxon>
        <taxon>Bacillati</taxon>
        <taxon>Actinomycetota</taxon>
        <taxon>Actinomycetes</taxon>
        <taxon>Kitasatosporales</taxon>
        <taxon>Streptomycetaceae</taxon>
        <taxon>Streptomyces</taxon>
    </lineage>
</organism>
<dbReference type="Proteomes" id="UP001551210">
    <property type="component" value="Unassembled WGS sequence"/>
</dbReference>
<evidence type="ECO:0000259" key="2">
    <source>
        <dbReference type="Pfam" id="PF13191"/>
    </source>
</evidence>
<dbReference type="InterPro" id="IPR027417">
    <property type="entry name" value="P-loop_NTPase"/>
</dbReference>
<keyword evidence="4" id="KW-1185">Reference proteome</keyword>
<dbReference type="SUPFAM" id="SSF48452">
    <property type="entry name" value="TPR-like"/>
    <property type="match status" value="1"/>
</dbReference>
<dbReference type="InterPro" id="IPR041664">
    <property type="entry name" value="AAA_16"/>
</dbReference>
<feature type="compositionally biased region" description="Basic and acidic residues" evidence="1">
    <location>
        <begin position="628"/>
        <end position="640"/>
    </location>
</feature>
<evidence type="ECO:0000313" key="4">
    <source>
        <dbReference type="Proteomes" id="UP001551210"/>
    </source>
</evidence>
<dbReference type="InterPro" id="IPR011990">
    <property type="entry name" value="TPR-like_helical_dom_sf"/>
</dbReference>
<dbReference type="RefSeq" id="WP_359213395.1">
    <property type="nucleotide sequence ID" value="NZ_JBEZAM010000050.1"/>
</dbReference>
<proteinExistence type="predicted"/>
<dbReference type="EMBL" id="JBEZAM010000050">
    <property type="protein sequence ID" value="MEU7296841.1"/>
    <property type="molecule type" value="Genomic_DNA"/>
</dbReference>
<evidence type="ECO:0000256" key="1">
    <source>
        <dbReference type="SAM" id="MobiDB-lite"/>
    </source>
</evidence>
<gene>
    <name evidence="3" type="ORF">AB0A76_27185</name>
</gene>
<comment type="caution">
    <text evidence="3">The sequence shown here is derived from an EMBL/GenBank/DDBJ whole genome shotgun (WGS) entry which is preliminary data.</text>
</comment>
<evidence type="ECO:0000313" key="3">
    <source>
        <dbReference type="EMBL" id="MEU7296841.1"/>
    </source>
</evidence>
<sequence length="665" mass="70620">MGRDGELAELRSALALHRLVTVTGAAGIGKSRLARTLAASPVGDAGQAVVRVRWHDGVPVGPRALTARLLRALTAAAGAPPGRGVPSLRRTPAVVREGVDIAEAARAVPAETLLVVLDDIDPVHTECAGLVQRLLMAVPGLRVLVTARRVLGLGDEHVIRVAPLEVESPPGGTEPSPAVALFLSRTPARAPGGLPVRASELPTVRRVCRLLEGVPLAIELAAGQLGDRTLRELAARLEADQCWLTGPGPALRRHRSLHASIGAVHTLCDPVVRTVWHRASVFEGSFTEAAAVLLCSGAGVEPDRVPSCLALLSATGVLRALGEPGGVRRPRYRMARAARDFGTERLRGAGELPAALARHAVHYRGVAAVAETLWHMGLQHQALQTVLDEYDDLMALVPRALAGADGRPPDAEHIEEAMEAVLRLWFWWAVHEQGREGSALLLGLLPHLPPGSPLAPRGQWLAAWLTAAHDPPTARRLLDLAWPAAVMAGDDALIGRISHVHGTLAWHRRDPEEAVRYYRQAADTVPESAPGGPPPAVSLAALAVVQAHTDPGTAARTAHHALAQPRNRDDAWATALAHYARAFADHRAGRTGRARRRAHRALTHLATGPDTAPQARAALRRLLDHLETPADGAPVRHDKSFVPVPRAGTRSGARPSATEATWPQG</sequence>
<dbReference type="Pfam" id="PF13191">
    <property type="entry name" value="AAA_16"/>
    <property type="match status" value="1"/>
</dbReference>
<reference evidence="3 4" key="1">
    <citation type="submission" date="2024-06" db="EMBL/GenBank/DDBJ databases">
        <title>The Natural Products Discovery Center: Release of the First 8490 Sequenced Strains for Exploring Actinobacteria Biosynthetic Diversity.</title>
        <authorList>
            <person name="Kalkreuter E."/>
            <person name="Kautsar S.A."/>
            <person name="Yang D."/>
            <person name="Bader C.D."/>
            <person name="Teijaro C.N."/>
            <person name="Fluegel L."/>
            <person name="Davis C.M."/>
            <person name="Simpson J.R."/>
            <person name="Lauterbach L."/>
            <person name="Steele A.D."/>
            <person name="Gui C."/>
            <person name="Meng S."/>
            <person name="Li G."/>
            <person name="Viehrig K."/>
            <person name="Ye F."/>
            <person name="Su P."/>
            <person name="Kiefer A.F."/>
            <person name="Nichols A."/>
            <person name="Cepeda A.J."/>
            <person name="Yan W."/>
            <person name="Fan B."/>
            <person name="Jiang Y."/>
            <person name="Adhikari A."/>
            <person name="Zheng C.-J."/>
            <person name="Schuster L."/>
            <person name="Cowan T.M."/>
            <person name="Smanski M.J."/>
            <person name="Chevrette M.G."/>
            <person name="De Carvalho L.P.S."/>
            <person name="Shen B."/>
        </authorList>
    </citation>
    <scope>NUCLEOTIDE SEQUENCE [LARGE SCALE GENOMIC DNA]</scope>
    <source>
        <strain evidence="3 4">NPDC045705</strain>
    </source>
</reference>